<proteinExistence type="predicted"/>
<sequence length="77" mass="8896">MKIQEARKLSDAKAIAHEMYEQYNKEVTVAVFSKCYGDRGGFKGFHIVPDPSSDTFYDFKFPFLLESYSFKLPAETE</sequence>
<reference evidence="1 2" key="1">
    <citation type="journal article" date="2011" name="J. Bacteriol.">
        <title>Complete genome sequence of the industrial strain Bacillus megaterium WSH-002.</title>
        <authorList>
            <person name="Liu L."/>
            <person name="Li Y."/>
            <person name="Zhang J."/>
            <person name="Zou W."/>
            <person name="Zhou Z."/>
            <person name="Liu J."/>
            <person name="Li X."/>
            <person name="Wang L."/>
            <person name="Chen J."/>
        </authorList>
    </citation>
    <scope>NUCLEOTIDE SEQUENCE [LARGE SCALE GENOMIC DNA]</scope>
    <source>
        <strain evidence="2">WSH-002</strain>
        <plasmid evidence="1">WSH-002_p3</plasmid>
    </source>
</reference>
<dbReference type="KEGG" id="bmh:BMWSH_p302"/>
<dbReference type="RefSeq" id="WP_014462157.1">
    <property type="nucleotide sequence ID" value="NC_017141.1"/>
</dbReference>
<accession>A0A8D3X4B6</accession>
<gene>
    <name evidence="1" type="ORF">BMWSH_p302</name>
</gene>
<dbReference type="Proteomes" id="UP000001283">
    <property type="component" value="Plasmid WSH-002_p3"/>
</dbReference>
<organism evidence="1 2">
    <name type="scientific">Priestia megaterium (strain WSH-002)</name>
    <name type="common">Bacillus megaterium</name>
    <dbReference type="NCBI Taxonomy" id="1006007"/>
    <lineage>
        <taxon>Bacteria</taxon>
        <taxon>Bacillati</taxon>
        <taxon>Bacillota</taxon>
        <taxon>Bacilli</taxon>
        <taxon>Bacillales</taxon>
        <taxon>Bacillaceae</taxon>
        <taxon>Priestia</taxon>
    </lineage>
</organism>
<evidence type="ECO:0000313" key="1">
    <source>
        <dbReference type="EMBL" id="AEN92146.1"/>
    </source>
</evidence>
<dbReference type="AlphaFoldDB" id="A0A8D3X4B6"/>
<keyword evidence="1" id="KW-0614">Plasmid</keyword>
<name>A0A8D3X4B6_PRIMW</name>
<protein>
    <submittedName>
        <fullName evidence="1">Uncharacterized protein</fullName>
    </submittedName>
</protein>
<geneLocation type="plasmid" evidence="1 2">
    <name>WSH-002_p3</name>
</geneLocation>
<dbReference type="EMBL" id="CP003020">
    <property type="protein sequence ID" value="AEN92146.1"/>
    <property type="molecule type" value="Genomic_DNA"/>
</dbReference>
<evidence type="ECO:0000313" key="2">
    <source>
        <dbReference type="Proteomes" id="UP000001283"/>
    </source>
</evidence>